<dbReference type="PANTHER" id="PTHR30238">
    <property type="entry name" value="MEMBRANE BOUND PREDICTED REDOX MODULATOR"/>
    <property type="match status" value="1"/>
</dbReference>
<proteinExistence type="inferred from homology"/>
<reference evidence="8" key="1">
    <citation type="submission" date="2020-11" db="EMBL/GenBank/DDBJ databases">
        <title>Sequencing the genomes of 1000 actinobacteria strains.</title>
        <authorList>
            <person name="Klenk H.-P."/>
        </authorList>
    </citation>
    <scope>NUCLEOTIDE SEQUENCE</scope>
    <source>
        <strain evidence="8">DSM 43175</strain>
    </source>
</reference>
<keyword evidence="4 7" id="KW-1133">Transmembrane helix</keyword>
<dbReference type="AlphaFoldDB" id="A0A931DJC0"/>
<feature type="transmembrane region" description="Helical" evidence="7">
    <location>
        <begin position="83"/>
        <end position="100"/>
    </location>
</feature>
<feature type="transmembrane region" description="Helical" evidence="7">
    <location>
        <begin position="194"/>
        <end position="222"/>
    </location>
</feature>
<comment type="similarity">
    <text evidence="2">Belongs to the TerC family.</text>
</comment>
<keyword evidence="5 7" id="KW-0472">Membrane</keyword>
<evidence type="ECO:0000256" key="4">
    <source>
        <dbReference type="ARBA" id="ARBA00022989"/>
    </source>
</evidence>
<dbReference type="Proteomes" id="UP000614047">
    <property type="component" value="Unassembled WGS sequence"/>
</dbReference>
<dbReference type="PANTHER" id="PTHR30238:SF0">
    <property type="entry name" value="THYLAKOID MEMBRANE PROTEIN TERC, CHLOROPLASTIC"/>
    <property type="match status" value="1"/>
</dbReference>
<feature type="transmembrane region" description="Helical" evidence="7">
    <location>
        <begin position="42"/>
        <end position="63"/>
    </location>
</feature>
<organism evidence="8 9">
    <name type="scientific">Actinomadura viridis</name>
    <dbReference type="NCBI Taxonomy" id="58110"/>
    <lineage>
        <taxon>Bacteria</taxon>
        <taxon>Bacillati</taxon>
        <taxon>Actinomycetota</taxon>
        <taxon>Actinomycetes</taxon>
        <taxon>Streptosporangiales</taxon>
        <taxon>Thermomonosporaceae</taxon>
        <taxon>Actinomadura</taxon>
    </lineage>
</organism>
<dbReference type="NCBIfam" id="TIGR03718">
    <property type="entry name" value="R_switched_Alx"/>
    <property type="match status" value="1"/>
</dbReference>
<feature type="compositionally biased region" description="Low complexity" evidence="6">
    <location>
        <begin position="332"/>
        <end position="345"/>
    </location>
</feature>
<sequence length="357" mass="38457">MQELPLAAPLWVWLALAGGIAVMLAVDLLAHRDNHVIGLREAAVWSAVWIAAGLAFGAVLWVWQGDQAAGAYYAGYLIEKALSVDNVFVFALIFSYFAVPAAYQHKVLFWGVIGALVFRLVFIFVGAELLQTFFWTAYVFGVFLVYTGYKMAFAHDTEIHPDRNLLVRLVKKVLPVDAAYHGDRFFTRIGGRRVATLLLVVLVAVETTDLIFALDSVAAILAITTSTFIVWAANAFAVLGLRSLYFCLAGLLRRFTRLHYGLAVLLAFAGVKLILSETPVGKLPIPLTLGVIVLTLAVSIVWSLLATRGAPAPVSGQDAPSGGEPDATVSESTAPDSTTPDSTAPGNTAPANARRRQ</sequence>
<evidence type="ECO:0000256" key="5">
    <source>
        <dbReference type="ARBA" id="ARBA00023136"/>
    </source>
</evidence>
<feature type="region of interest" description="Disordered" evidence="6">
    <location>
        <begin position="312"/>
        <end position="357"/>
    </location>
</feature>
<accession>A0A931DJC0</accession>
<evidence type="ECO:0000256" key="6">
    <source>
        <dbReference type="SAM" id="MobiDB-lite"/>
    </source>
</evidence>
<comment type="caution">
    <text evidence="8">The sequence shown here is derived from an EMBL/GenBank/DDBJ whole genome shotgun (WGS) entry which is preliminary data.</text>
</comment>
<dbReference type="EMBL" id="JADOUA010000001">
    <property type="protein sequence ID" value="MBG6089638.1"/>
    <property type="molecule type" value="Genomic_DNA"/>
</dbReference>
<keyword evidence="3 7" id="KW-0812">Transmembrane</keyword>
<comment type="subcellular location">
    <subcellularLocation>
        <location evidence="1">Membrane</location>
        <topology evidence="1">Multi-pass membrane protein</topology>
    </subcellularLocation>
</comment>
<dbReference type="InterPro" id="IPR005496">
    <property type="entry name" value="Integral_membrane_TerC"/>
</dbReference>
<feature type="transmembrane region" description="Helical" evidence="7">
    <location>
        <begin position="107"/>
        <end position="127"/>
    </location>
</feature>
<evidence type="ECO:0000256" key="2">
    <source>
        <dbReference type="ARBA" id="ARBA00007511"/>
    </source>
</evidence>
<dbReference type="Pfam" id="PF03741">
    <property type="entry name" value="TerC"/>
    <property type="match status" value="1"/>
</dbReference>
<dbReference type="InterPro" id="IPR022369">
    <property type="entry name" value="Integral_membrane_TerC_rswitch"/>
</dbReference>
<evidence type="ECO:0000313" key="8">
    <source>
        <dbReference type="EMBL" id="MBG6089638.1"/>
    </source>
</evidence>
<keyword evidence="9" id="KW-1185">Reference proteome</keyword>
<feature type="transmembrane region" description="Helical" evidence="7">
    <location>
        <begin position="258"/>
        <end position="275"/>
    </location>
</feature>
<dbReference type="GO" id="GO:0016020">
    <property type="term" value="C:membrane"/>
    <property type="evidence" value="ECO:0007669"/>
    <property type="project" value="UniProtKB-SubCell"/>
</dbReference>
<dbReference type="RefSeq" id="WP_197012223.1">
    <property type="nucleotide sequence ID" value="NZ_BAABES010000010.1"/>
</dbReference>
<protein>
    <submittedName>
        <fullName evidence="8">Tellurite resistance protein TerC</fullName>
    </submittedName>
</protein>
<evidence type="ECO:0000313" key="9">
    <source>
        <dbReference type="Proteomes" id="UP000614047"/>
    </source>
</evidence>
<name>A0A931DJC0_9ACTN</name>
<feature type="transmembrane region" description="Helical" evidence="7">
    <location>
        <begin position="287"/>
        <end position="305"/>
    </location>
</feature>
<gene>
    <name evidence="8" type="ORF">IW256_003751</name>
</gene>
<evidence type="ECO:0000256" key="7">
    <source>
        <dbReference type="SAM" id="Phobius"/>
    </source>
</evidence>
<feature type="transmembrane region" description="Helical" evidence="7">
    <location>
        <begin position="228"/>
        <end position="251"/>
    </location>
</feature>
<feature type="transmembrane region" description="Helical" evidence="7">
    <location>
        <begin position="6"/>
        <end position="30"/>
    </location>
</feature>
<evidence type="ECO:0000256" key="1">
    <source>
        <dbReference type="ARBA" id="ARBA00004141"/>
    </source>
</evidence>
<feature type="transmembrane region" description="Helical" evidence="7">
    <location>
        <begin position="133"/>
        <end position="153"/>
    </location>
</feature>
<evidence type="ECO:0000256" key="3">
    <source>
        <dbReference type="ARBA" id="ARBA00022692"/>
    </source>
</evidence>